<dbReference type="PANTHER" id="PTHR23266">
    <property type="entry name" value="IMMUNOGLOBULIN HEAVY CHAIN"/>
    <property type="match status" value="1"/>
</dbReference>
<dbReference type="Gene3D" id="2.60.40.10">
    <property type="entry name" value="Immunoglobulins"/>
    <property type="match status" value="1"/>
</dbReference>
<dbReference type="InterPro" id="IPR036179">
    <property type="entry name" value="Ig-like_dom_sf"/>
</dbReference>
<evidence type="ECO:0000313" key="5">
    <source>
        <dbReference type="Ensembl" id="ENSPCEP00000024379.1"/>
    </source>
</evidence>
<dbReference type="Proteomes" id="UP000694393">
    <property type="component" value="Unplaced"/>
</dbReference>
<reference evidence="5" key="2">
    <citation type="submission" date="2025-09" db="UniProtKB">
        <authorList>
            <consortium name="Ensembl"/>
        </authorList>
    </citation>
    <scope>IDENTIFICATION</scope>
</reference>
<keyword evidence="1" id="KW-0391">Immunity</keyword>
<dbReference type="InterPro" id="IPR050199">
    <property type="entry name" value="IgHV"/>
</dbReference>
<dbReference type="FunFam" id="2.60.40.10:FF:001594">
    <property type="entry name" value="Immunoglobulin heavy variable 9-4"/>
    <property type="match status" value="1"/>
</dbReference>
<dbReference type="Ensembl" id="ENSPCET00000025194.1">
    <property type="protein sequence ID" value="ENSPCEP00000024379.1"/>
    <property type="gene ID" value="ENSPCEG00000018434.1"/>
</dbReference>
<sequence length="117" mass="13364">RSLVEPRGDVKKPRDSLRLCAVSGFTISDYYMAWVRQEPGKGLEWLVSYWKPGSEYYSAAIKGRFTASKDSSNFYLQMNSLKTEDTAEYYCARDTVGRSQCKVRQKSRLEGPGEKNS</sequence>
<evidence type="ECO:0000313" key="6">
    <source>
        <dbReference type="Proteomes" id="UP000694393"/>
    </source>
</evidence>
<keyword evidence="6" id="KW-1185">Reference proteome</keyword>
<accession>A0A8C8VQ29</accession>
<dbReference type="SMART" id="SM00406">
    <property type="entry name" value="IGv"/>
    <property type="match status" value="1"/>
</dbReference>
<evidence type="ECO:0000256" key="2">
    <source>
        <dbReference type="ARBA" id="ARBA00023130"/>
    </source>
</evidence>
<dbReference type="AlphaFoldDB" id="A0A8C8VQ29"/>
<dbReference type="InterPro" id="IPR013783">
    <property type="entry name" value="Ig-like_fold"/>
</dbReference>
<dbReference type="Pfam" id="PF07686">
    <property type="entry name" value="V-set"/>
    <property type="match status" value="1"/>
</dbReference>
<dbReference type="InterPro" id="IPR013106">
    <property type="entry name" value="Ig_V-set"/>
</dbReference>
<dbReference type="SUPFAM" id="SSF48726">
    <property type="entry name" value="Immunoglobulin"/>
    <property type="match status" value="1"/>
</dbReference>
<dbReference type="GO" id="GO:0005576">
    <property type="term" value="C:extracellular region"/>
    <property type="evidence" value="ECO:0007669"/>
    <property type="project" value="UniProtKB-ARBA"/>
</dbReference>
<name>A0A8C8VQ29_9SAUR</name>
<keyword evidence="3" id="KW-1280">Immunoglobulin</keyword>
<dbReference type="GO" id="GO:0002250">
    <property type="term" value="P:adaptive immune response"/>
    <property type="evidence" value="ECO:0007669"/>
    <property type="project" value="UniProtKB-KW"/>
</dbReference>
<dbReference type="InterPro" id="IPR007110">
    <property type="entry name" value="Ig-like_dom"/>
</dbReference>
<evidence type="ECO:0000256" key="1">
    <source>
        <dbReference type="ARBA" id="ARBA00022859"/>
    </source>
</evidence>
<keyword evidence="2" id="KW-1064">Adaptive immunity</keyword>
<organism evidence="5 6">
    <name type="scientific">Pelusios castaneus</name>
    <name type="common">West African mud turtle</name>
    <dbReference type="NCBI Taxonomy" id="367368"/>
    <lineage>
        <taxon>Eukaryota</taxon>
        <taxon>Metazoa</taxon>
        <taxon>Chordata</taxon>
        <taxon>Craniata</taxon>
        <taxon>Vertebrata</taxon>
        <taxon>Euteleostomi</taxon>
        <taxon>Archelosauria</taxon>
        <taxon>Testudinata</taxon>
        <taxon>Testudines</taxon>
        <taxon>Pleurodira</taxon>
        <taxon>Pelomedusidae</taxon>
        <taxon>Pelusios</taxon>
    </lineage>
</organism>
<evidence type="ECO:0000256" key="3">
    <source>
        <dbReference type="ARBA" id="ARBA00043265"/>
    </source>
</evidence>
<proteinExistence type="predicted"/>
<dbReference type="GO" id="GO:0019814">
    <property type="term" value="C:immunoglobulin complex"/>
    <property type="evidence" value="ECO:0007669"/>
    <property type="project" value="UniProtKB-KW"/>
</dbReference>
<protein>
    <recommendedName>
        <fullName evidence="4">Ig-like domain-containing protein</fullName>
    </recommendedName>
</protein>
<evidence type="ECO:0000259" key="4">
    <source>
        <dbReference type="PROSITE" id="PS50835"/>
    </source>
</evidence>
<feature type="domain" description="Ig-like" evidence="4">
    <location>
        <begin position="20"/>
        <end position="91"/>
    </location>
</feature>
<reference evidence="5" key="1">
    <citation type="submission" date="2025-08" db="UniProtKB">
        <authorList>
            <consortium name="Ensembl"/>
        </authorList>
    </citation>
    <scope>IDENTIFICATION</scope>
</reference>
<dbReference type="PROSITE" id="PS50835">
    <property type="entry name" value="IG_LIKE"/>
    <property type="match status" value="1"/>
</dbReference>